<feature type="domain" description="Inosine/uridine-preferring nucleoside hydrolase" evidence="3">
    <location>
        <begin position="4"/>
        <end position="299"/>
    </location>
</feature>
<keyword evidence="1 4" id="KW-0378">Hydrolase</keyword>
<dbReference type="GO" id="GO:0008477">
    <property type="term" value="F:purine nucleosidase activity"/>
    <property type="evidence" value="ECO:0007669"/>
    <property type="project" value="TreeGrafter"/>
</dbReference>
<dbReference type="SUPFAM" id="SSF53590">
    <property type="entry name" value="Nucleoside hydrolase"/>
    <property type="match status" value="1"/>
</dbReference>
<dbReference type="GO" id="GO:0005829">
    <property type="term" value="C:cytosol"/>
    <property type="evidence" value="ECO:0007669"/>
    <property type="project" value="TreeGrafter"/>
</dbReference>
<accession>A0A426D4H3</accession>
<dbReference type="EMBL" id="QWZQ01000049">
    <property type="protein sequence ID" value="RRK09563.1"/>
    <property type="molecule type" value="Genomic_DNA"/>
</dbReference>
<evidence type="ECO:0000313" key="4">
    <source>
        <dbReference type="EMBL" id="RRK09563.1"/>
    </source>
</evidence>
<evidence type="ECO:0000313" key="5">
    <source>
        <dbReference type="Proteomes" id="UP000283633"/>
    </source>
</evidence>
<dbReference type="NCBIfam" id="NF007761">
    <property type="entry name" value="PRK10443.1"/>
    <property type="match status" value="1"/>
</dbReference>
<keyword evidence="2" id="KW-0326">Glycosidase</keyword>
<dbReference type="PROSITE" id="PS01247">
    <property type="entry name" value="IUNH"/>
    <property type="match status" value="1"/>
</dbReference>
<dbReference type="InterPro" id="IPR036452">
    <property type="entry name" value="Ribo_hydro-like"/>
</dbReference>
<dbReference type="InterPro" id="IPR015910">
    <property type="entry name" value="I/U_nuclsd_hydro_CS"/>
</dbReference>
<dbReference type="PANTHER" id="PTHR12304">
    <property type="entry name" value="INOSINE-URIDINE PREFERRING NUCLEOSIDE HYDROLASE"/>
    <property type="match status" value="1"/>
</dbReference>
<dbReference type="AlphaFoldDB" id="A0A426D4H3"/>
<gene>
    <name evidence="4" type="primary">rihA</name>
    <name evidence="4" type="ORF">D1831_12030</name>
</gene>
<proteinExistence type="predicted"/>
<dbReference type="InterPro" id="IPR023186">
    <property type="entry name" value="IUNH"/>
</dbReference>
<keyword evidence="5" id="KW-1185">Reference proteome</keyword>
<dbReference type="CDD" id="cd02651">
    <property type="entry name" value="nuc_hydro_IU_UC_XIUA"/>
    <property type="match status" value="1"/>
</dbReference>
<dbReference type="GO" id="GO:0045437">
    <property type="term" value="F:uridine nucleosidase activity"/>
    <property type="evidence" value="ECO:0007669"/>
    <property type="project" value="UniProtKB-ARBA"/>
</dbReference>
<evidence type="ECO:0000256" key="2">
    <source>
        <dbReference type="ARBA" id="ARBA00023295"/>
    </source>
</evidence>
<comment type="caution">
    <text evidence="4">The sequence shown here is derived from an EMBL/GenBank/DDBJ whole genome shotgun (WGS) entry which is preliminary data.</text>
</comment>
<dbReference type="Proteomes" id="UP000283633">
    <property type="component" value="Unassembled WGS sequence"/>
</dbReference>
<name>A0A426D4H3_9LACO</name>
<dbReference type="OrthoDB" id="9797882at2"/>
<dbReference type="Pfam" id="PF01156">
    <property type="entry name" value="IU_nuc_hydro"/>
    <property type="match status" value="1"/>
</dbReference>
<dbReference type="InterPro" id="IPR001910">
    <property type="entry name" value="Inosine/uridine_hydrolase_dom"/>
</dbReference>
<dbReference type="PANTHER" id="PTHR12304:SF4">
    <property type="entry name" value="URIDINE NUCLEOSIDASE"/>
    <property type="match status" value="1"/>
</dbReference>
<evidence type="ECO:0000256" key="1">
    <source>
        <dbReference type="ARBA" id="ARBA00022801"/>
    </source>
</evidence>
<dbReference type="RefSeq" id="WP_122210886.1">
    <property type="nucleotide sequence ID" value="NZ_QWZQ01000049.1"/>
</dbReference>
<sequence length="312" mass="34159">MEDIILDCDPGHDDAIALMIAVASKNINLLAVTTSAGNQKHSQTLRNAMSLLTLMKREDIPVASGNAKPLTRDLISGISMHGITGLDGATLPNPDFFSQGIPATELMAKILSTHQKKVTLVVTGPCTNVALFLSVHFELRSSIKQIVILGGGMGLGNWGPTTEFNIQVDPEAAKIVMESGIPIVLAPLNVDFEAQLLPEEIKKIHKIKNPVADVMGGLLDFYGMSFDHQHWNFKGLPLYDPCTVAWLIDPTKFESQRCNVAVETKGELTAGETVIDYYHITNRKPNANVLFHIDRQWFADLVIDSIKSFSTK</sequence>
<reference evidence="4 5" key="1">
    <citation type="submission" date="2018-08" db="EMBL/GenBank/DDBJ databases">
        <title>Genome Lactobacillus garii FI11369.</title>
        <authorList>
            <person name="Diaz M."/>
            <person name="Narbad A."/>
        </authorList>
    </citation>
    <scope>NUCLEOTIDE SEQUENCE [LARGE SCALE GENOMIC DNA]</scope>
    <source>
        <strain evidence="4 5">FI11369</strain>
    </source>
</reference>
<dbReference type="Gene3D" id="3.90.245.10">
    <property type="entry name" value="Ribonucleoside hydrolase-like"/>
    <property type="match status" value="1"/>
</dbReference>
<dbReference type="GO" id="GO:0006152">
    <property type="term" value="P:purine nucleoside catabolic process"/>
    <property type="evidence" value="ECO:0007669"/>
    <property type="project" value="TreeGrafter"/>
</dbReference>
<evidence type="ECO:0000259" key="3">
    <source>
        <dbReference type="Pfam" id="PF01156"/>
    </source>
</evidence>
<organism evidence="4 5">
    <name type="scientific">Lactiplantibacillus garii</name>
    <dbReference type="NCBI Taxonomy" id="2306423"/>
    <lineage>
        <taxon>Bacteria</taxon>
        <taxon>Bacillati</taxon>
        <taxon>Bacillota</taxon>
        <taxon>Bacilli</taxon>
        <taxon>Lactobacillales</taxon>
        <taxon>Lactobacillaceae</taxon>
        <taxon>Lactiplantibacillus</taxon>
    </lineage>
</organism>
<protein>
    <submittedName>
        <fullName evidence="4">Pyrimidine-specific ribonucleoside hydrolase RihA</fullName>
    </submittedName>
</protein>